<feature type="transmembrane region" description="Helical" evidence="7">
    <location>
        <begin position="155"/>
        <end position="174"/>
    </location>
</feature>
<evidence type="ECO:0000313" key="9">
    <source>
        <dbReference type="EMBL" id="RFP79277.1"/>
    </source>
</evidence>
<evidence type="ECO:0000256" key="2">
    <source>
        <dbReference type="ARBA" id="ARBA00022475"/>
    </source>
</evidence>
<dbReference type="GO" id="GO:0005886">
    <property type="term" value="C:plasma membrane"/>
    <property type="evidence" value="ECO:0007669"/>
    <property type="project" value="UniProtKB-SubCell"/>
</dbReference>
<gene>
    <name evidence="9" type="ORF">DY262_09885</name>
</gene>
<evidence type="ECO:0000256" key="1">
    <source>
        <dbReference type="ARBA" id="ARBA00004651"/>
    </source>
</evidence>
<feature type="domain" description="EamA" evidence="8">
    <location>
        <begin position="156"/>
        <end position="285"/>
    </location>
</feature>
<evidence type="ECO:0000256" key="4">
    <source>
        <dbReference type="ARBA" id="ARBA00022989"/>
    </source>
</evidence>
<dbReference type="EMBL" id="QVLS01000005">
    <property type="protein sequence ID" value="RFP79277.1"/>
    <property type="molecule type" value="Genomic_DNA"/>
</dbReference>
<feature type="transmembrane region" description="Helical" evidence="7">
    <location>
        <begin position="246"/>
        <end position="264"/>
    </location>
</feature>
<evidence type="ECO:0000256" key="7">
    <source>
        <dbReference type="SAM" id="Phobius"/>
    </source>
</evidence>
<keyword evidence="5 7" id="KW-0472">Membrane</keyword>
<feature type="domain" description="EamA" evidence="8">
    <location>
        <begin position="11"/>
        <end position="143"/>
    </location>
</feature>
<accession>A0A372EKI1</accession>
<feature type="transmembrane region" description="Helical" evidence="7">
    <location>
        <begin position="75"/>
        <end position="94"/>
    </location>
</feature>
<feature type="transmembrane region" description="Helical" evidence="7">
    <location>
        <begin position="270"/>
        <end position="288"/>
    </location>
</feature>
<organism evidence="9 10">
    <name type="scientific">Hydrogenophaga borbori</name>
    <dbReference type="NCBI Taxonomy" id="2294117"/>
    <lineage>
        <taxon>Bacteria</taxon>
        <taxon>Pseudomonadati</taxon>
        <taxon>Pseudomonadota</taxon>
        <taxon>Betaproteobacteria</taxon>
        <taxon>Burkholderiales</taxon>
        <taxon>Comamonadaceae</taxon>
        <taxon>Hydrogenophaga</taxon>
    </lineage>
</organism>
<feature type="region of interest" description="Disordered" evidence="6">
    <location>
        <begin position="293"/>
        <end position="334"/>
    </location>
</feature>
<dbReference type="InterPro" id="IPR037185">
    <property type="entry name" value="EmrE-like"/>
</dbReference>
<dbReference type="Pfam" id="PF00892">
    <property type="entry name" value="EamA"/>
    <property type="match status" value="2"/>
</dbReference>
<dbReference type="PANTHER" id="PTHR42920:SF11">
    <property type="entry name" value="INNER MEMBRANE PROTEIN YTFF"/>
    <property type="match status" value="1"/>
</dbReference>
<dbReference type="PANTHER" id="PTHR42920">
    <property type="entry name" value="OS03G0707200 PROTEIN-RELATED"/>
    <property type="match status" value="1"/>
</dbReference>
<evidence type="ECO:0000259" key="8">
    <source>
        <dbReference type="Pfam" id="PF00892"/>
    </source>
</evidence>
<comment type="caution">
    <text evidence="9">The sequence shown here is derived from an EMBL/GenBank/DDBJ whole genome shotgun (WGS) entry which is preliminary data.</text>
</comment>
<comment type="subcellular location">
    <subcellularLocation>
        <location evidence="1">Cell membrane</location>
        <topology evidence="1">Multi-pass membrane protein</topology>
    </subcellularLocation>
</comment>
<dbReference type="AlphaFoldDB" id="A0A372EKI1"/>
<name>A0A372EKI1_9BURK</name>
<dbReference type="Proteomes" id="UP000261931">
    <property type="component" value="Unassembled WGS sequence"/>
</dbReference>
<evidence type="ECO:0000256" key="3">
    <source>
        <dbReference type="ARBA" id="ARBA00022692"/>
    </source>
</evidence>
<evidence type="ECO:0000256" key="6">
    <source>
        <dbReference type="SAM" id="MobiDB-lite"/>
    </source>
</evidence>
<feature type="transmembrane region" description="Helical" evidence="7">
    <location>
        <begin position="212"/>
        <end position="234"/>
    </location>
</feature>
<sequence length="350" mass="36726">MTHGSLSPVLKGGLLALLAATLFGLSTPFVQRWGQGLGPFTTAALLYGGASLVSLFVRRPREREAPLRLGDTGRLLGMALSGAVIGPVALAWGLQRTSGTSASLMLTLEAFFTAVLAWRLYGETVDKRVVLAMASLLAGGVVLAFEQGLQGHAQLFGLVAVMVATAAWGVDNSLSRGLADRDPGQVVLSKSCLGAVATFTLAWAFGEPLPGGWVACGLVGIGASGYGLSLRFYLLAQRSFGAARTGSVFAFAPFIGALGAWGLGERGGSLLLVLGGALMLAGIALHLLESHEHEHAHEPTEHEHAHTHDDGHHDHHHEPMPQGAHSHRHVHAAQVHAHPHVPDLHHGHTH</sequence>
<keyword evidence="2" id="KW-1003">Cell membrane</keyword>
<feature type="transmembrane region" description="Helical" evidence="7">
    <location>
        <begin position="36"/>
        <end position="55"/>
    </location>
</feature>
<evidence type="ECO:0000256" key="5">
    <source>
        <dbReference type="ARBA" id="ARBA00023136"/>
    </source>
</evidence>
<feature type="transmembrane region" description="Helical" evidence="7">
    <location>
        <begin position="12"/>
        <end position="30"/>
    </location>
</feature>
<protein>
    <submittedName>
        <fullName evidence="9">DMT family transporter</fullName>
    </submittedName>
</protein>
<keyword evidence="3 7" id="KW-0812">Transmembrane</keyword>
<proteinExistence type="predicted"/>
<feature type="transmembrane region" description="Helical" evidence="7">
    <location>
        <begin position="130"/>
        <end position="149"/>
    </location>
</feature>
<reference evidence="9 10" key="1">
    <citation type="submission" date="2018-08" db="EMBL/GenBank/DDBJ databases">
        <title>Hydrogenophaga sp. LA-38 isolated from sludge.</title>
        <authorList>
            <person name="Im W.-T."/>
        </authorList>
    </citation>
    <scope>NUCLEOTIDE SEQUENCE [LARGE SCALE GENOMIC DNA]</scope>
    <source>
        <strain evidence="9 10">LA-38</strain>
    </source>
</reference>
<dbReference type="InterPro" id="IPR000620">
    <property type="entry name" value="EamA_dom"/>
</dbReference>
<dbReference type="SUPFAM" id="SSF103481">
    <property type="entry name" value="Multidrug resistance efflux transporter EmrE"/>
    <property type="match status" value="2"/>
</dbReference>
<feature type="transmembrane region" description="Helical" evidence="7">
    <location>
        <begin position="100"/>
        <end position="118"/>
    </location>
</feature>
<keyword evidence="10" id="KW-1185">Reference proteome</keyword>
<dbReference type="InterPro" id="IPR051258">
    <property type="entry name" value="Diverse_Substrate_Transporter"/>
</dbReference>
<feature type="transmembrane region" description="Helical" evidence="7">
    <location>
        <begin position="186"/>
        <end position="206"/>
    </location>
</feature>
<keyword evidence="4 7" id="KW-1133">Transmembrane helix</keyword>
<feature type="compositionally biased region" description="Basic and acidic residues" evidence="6">
    <location>
        <begin position="293"/>
        <end position="319"/>
    </location>
</feature>
<dbReference type="RefSeq" id="WP_116958707.1">
    <property type="nucleotide sequence ID" value="NZ_QVLS01000005.1"/>
</dbReference>
<evidence type="ECO:0000313" key="10">
    <source>
        <dbReference type="Proteomes" id="UP000261931"/>
    </source>
</evidence>